<feature type="active site" description="Proton donor" evidence="9">
    <location>
        <position position="179"/>
    </location>
</feature>
<dbReference type="PANTHER" id="PTHR10091">
    <property type="entry name" value="ALDOSE-1-EPIMERASE"/>
    <property type="match status" value="1"/>
</dbReference>
<accession>K7AEG9</accession>
<evidence type="ECO:0000256" key="6">
    <source>
        <dbReference type="ARBA" id="ARBA00023235"/>
    </source>
</evidence>
<dbReference type="CDD" id="cd09019">
    <property type="entry name" value="galactose_mutarotase_like"/>
    <property type="match status" value="1"/>
</dbReference>
<dbReference type="OrthoDB" id="9779408at2"/>
<evidence type="ECO:0000313" key="13">
    <source>
        <dbReference type="Proteomes" id="UP000011864"/>
    </source>
</evidence>
<dbReference type="STRING" id="1129794.C427_0905"/>
<evidence type="ECO:0000256" key="11">
    <source>
        <dbReference type="PIRSR" id="PIRSR005096-3"/>
    </source>
</evidence>
<evidence type="ECO:0000256" key="8">
    <source>
        <dbReference type="PIRNR" id="PIRNR005096"/>
    </source>
</evidence>
<dbReference type="InterPro" id="IPR011013">
    <property type="entry name" value="Gal_mutarotase_sf_dom"/>
</dbReference>
<comment type="catalytic activity">
    <reaction evidence="1 8">
        <text>alpha-D-glucose = beta-D-glucose</text>
        <dbReference type="Rhea" id="RHEA:10264"/>
        <dbReference type="ChEBI" id="CHEBI:15903"/>
        <dbReference type="ChEBI" id="CHEBI:17925"/>
        <dbReference type="EC" id="5.1.3.3"/>
    </reaction>
</comment>
<dbReference type="Proteomes" id="UP000011864">
    <property type="component" value="Chromosome"/>
</dbReference>
<dbReference type="EC" id="5.1.3.3" evidence="4 8"/>
<dbReference type="InterPro" id="IPR047215">
    <property type="entry name" value="Galactose_mutarotase-like"/>
</dbReference>
<keyword evidence="6 8" id="KW-0413">Isomerase</keyword>
<gene>
    <name evidence="12" type="ORF">C427_0905</name>
</gene>
<protein>
    <recommendedName>
        <fullName evidence="5 8">Aldose 1-epimerase</fullName>
        <ecNumber evidence="4 8">5.1.3.3</ecNumber>
    </recommendedName>
</protein>
<evidence type="ECO:0000256" key="1">
    <source>
        <dbReference type="ARBA" id="ARBA00001614"/>
    </source>
</evidence>
<dbReference type="PROSITE" id="PS00545">
    <property type="entry name" value="ALDOSE_1_EPIMERASE"/>
    <property type="match status" value="1"/>
</dbReference>
<proteinExistence type="inferred from homology"/>
<dbReference type="InterPro" id="IPR014718">
    <property type="entry name" value="GH-type_carb-bd"/>
</dbReference>
<name>K7AEG9_9ALTE</name>
<feature type="binding site" evidence="11">
    <location>
        <begin position="79"/>
        <end position="80"/>
    </location>
    <ligand>
        <name>beta-D-galactose</name>
        <dbReference type="ChEBI" id="CHEBI:27667"/>
    </ligand>
</feature>
<dbReference type="GO" id="GO:0006006">
    <property type="term" value="P:glucose metabolic process"/>
    <property type="evidence" value="ECO:0007669"/>
    <property type="project" value="TreeGrafter"/>
</dbReference>
<dbReference type="Gene3D" id="2.70.98.10">
    <property type="match status" value="1"/>
</dbReference>
<dbReference type="SUPFAM" id="SSF74650">
    <property type="entry name" value="Galactose mutarotase-like"/>
    <property type="match status" value="1"/>
</dbReference>
<dbReference type="PATRIC" id="fig|1129794.4.peg.891"/>
<organism evidence="12 13">
    <name type="scientific">Paraglaciecola psychrophila 170</name>
    <dbReference type="NCBI Taxonomy" id="1129794"/>
    <lineage>
        <taxon>Bacteria</taxon>
        <taxon>Pseudomonadati</taxon>
        <taxon>Pseudomonadota</taxon>
        <taxon>Gammaproteobacteria</taxon>
        <taxon>Alteromonadales</taxon>
        <taxon>Alteromonadaceae</taxon>
        <taxon>Paraglaciecola</taxon>
    </lineage>
</organism>
<dbReference type="Pfam" id="PF01263">
    <property type="entry name" value="Aldose_epim"/>
    <property type="match status" value="1"/>
</dbReference>
<comment type="similarity">
    <text evidence="3 8">Belongs to the aldose epimerase family.</text>
</comment>
<dbReference type="eggNOG" id="COG2017">
    <property type="taxonomic scope" value="Bacteria"/>
</dbReference>
<evidence type="ECO:0000256" key="3">
    <source>
        <dbReference type="ARBA" id="ARBA00006206"/>
    </source>
</evidence>
<dbReference type="InterPro" id="IPR018052">
    <property type="entry name" value="Ald1_epimerase_CS"/>
</dbReference>
<feature type="active site" description="Proton acceptor" evidence="9">
    <location>
        <position position="318"/>
    </location>
</feature>
<dbReference type="PIRSF" id="PIRSF005096">
    <property type="entry name" value="GALM"/>
    <property type="match status" value="1"/>
</dbReference>
<feature type="binding site" evidence="10">
    <location>
        <position position="251"/>
    </location>
    <ligand>
        <name>beta-D-galactose</name>
        <dbReference type="ChEBI" id="CHEBI:27667"/>
    </ligand>
</feature>
<dbReference type="GO" id="GO:0030246">
    <property type="term" value="F:carbohydrate binding"/>
    <property type="evidence" value="ECO:0007669"/>
    <property type="project" value="InterPro"/>
</dbReference>
<evidence type="ECO:0000256" key="7">
    <source>
        <dbReference type="ARBA" id="ARBA00023277"/>
    </source>
</evidence>
<evidence type="ECO:0000256" key="9">
    <source>
        <dbReference type="PIRSR" id="PIRSR005096-1"/>
    </source>
</evidence>
<dbReference type="AlphaFoldDB" id="K7AEG9"/>
<comment type="pathway">
    <text evidence="2 8">Carbohydrate metabolism; hexose metabolism.</text>
</comment>
<dbReference type="HOGENOM" id="CLU_031753_2_0_6"/>
<dbReference type="RefSeq" id="WP_007640751.1">
    <property type="nucleotide sequence ID" value="NC_020514.1"/>
</dbReference>
<reference evidence="12 13" key="1">
    <citation type="journal article" date="2013" name="Genome Announc.">
        <title>Complete Genome Sequence of Glaciecola psychrophila Strain 170T.</title>
        <authorList>
            <person name="Yin J."/>
            <person name="Chen J."/>
            <person name="Liu G."/>
            <person name="Yu Y."/>
            <person name="Song L."/>
            <person name="Wang X."/>
            <person name="Qu X."/>
        </authorList>
    </citation>
    <scope>NUCLEOTIDE SEQUENCE [LARGE SCALE GENOMIC DNA]</scope>
    <source>
        <strain evidence="12 13">170</strain>
    </source>
</reference>
<dbReference type="InterPro" id="IPR008183">
    <property type="entry name" value="Aldose_1/G6P_1-epimerase"/>
</dbReference>
<evidence type="ECO:0000256" key="2">
    <source>
        <dbReference type="ARBA" id="ARBA00005028"/>
    </source>
</evidence>
<evidence type="ECO:0000256" key="10">
    <source>
        <dbReference type="PIRSR" id="PIRSR005096-2"/>
    </source>
</evidence>
<dbReference type="NCBIfam" id="NF008277">
    <property type="entry name" value="PRK11055.1"/>
    <property type="match status" value="1"/>
</dbReference>
<sequence length="352" mass="39209">MINRSIFGKMPDGTMVEQFCLTNSHNVSVEILNLGGIIRRWLIPNNINQHTDIVLGFDTVSDYLADDSYLGASVGRYANRINQGKFSIAGSVYQTDINLGDNCLHGGSQGFNRKVWQSTVLSKDDNPSIMLQLTSPDGDQGFPGKISVKLIYTLTEQNRLKIEYFATTEQTTVFNPTNHSYFNLSGHDSGSVKSHQIQIIASHYTPTNEHAIPTGEIADVDKTPFDLRSMTTISQPLISDHQQIKYGNGLDHNLCLDTYTPHSNEATYAGKASTKTDTINLQIYTNMPGIQIFTANHFDNKKGKDGALYQAHQGVCFETQFYPDTPNQPHFPSATLEAAKEFYSVTEYEVLF</sequence>
<dbReference type="EMBL" id="CP003837">
    <property type="protein sequence ID" value="AGH43014.1"/>
    <property type="molecule type" value="Genomic_DNA"/>
</dbReference>
<dbReference type="UniPathway" id="UPA00242"/>
<evidence type="ECO:0000256" key="5">
    <source>
        <dbReference type="ARBA" id="ARBA00014165"/>
    </source>
</evidence>
<dbReference type="InterPro" id="IPR015443">
    <property type="entry name" value="Aldose_1-epimerase"/>
</dbReference>
<dbReference type="GO" id="GO:0004034">
    <property type="term" value="F:aldose 1-epimerase activity"/>
    <property type="evidence" value="ECO:0007669"/>
    <property type="project" value="UniProtKB-EC"/>
</dbReference>
<keyword evidence="7 8" id="KW-0119">Carbohydrate metabolism</keyword>
<dbReference type="PANTHER" id="PTHR10091:SF0">
    <property type="entry name" value="GALACTOSE MUTAROTASE"/>
    <property type="match status" value="1"/>
</dbReference>
<dbReference type="KEGG" id="gps:C427_0905"/>
<dbReference type="GO" id="GO:0033499">
    <property type="term" value="P:galactose catabolic process via UDP-galactose, Leloir pathway"/>
    <property type="evidence" value="ECO:0007669"/>
    <property type="project" value="TreeGrafter"/>
</dbReference>
<feature type="binding site" evidence="11">
    <location>
        <begin position="179"/>
        <end position="181"/>
    </location>
    <ligand>
        <name>beta-D-galactose</name>
        <dbReference type="ChEBI" id="CHEBI:27667"/>
    </ligand>
</feature>
<keyword evidence="13" id="KW-1185">Reference proteome</keyword>
<evidence type="ECO:0000313" key="12">
    <source>
        <dbReference type="EMBL" id="AGH43014.1"/>
    </source>
</evidence>
<evidence type="ECO:0000256" key="4">
    <source>
        <dbReference type="ARBA" id="ARBA00013185"/>
    </source>
</evidence>